<protein>
    <recommendedName>
        <fullName evidence="3">Reverse transcriptase domain-containing protein</fullName>
    </recommendedName>
</protein>
<name>A0AAD9XA52_9ROSI</name>
<reference evidence="1" key="1">
    <citation type="journal article" date="2023" name="Plant J.">
        <title>Genome sequences and population genomics provide insights into the demographic history, inbreeding, and mutation load of two 'living fossil' tree species of Dipteronia.</title>
        <authorList>
            <person name="Feng Y."/>
            <person name="Comes H.P."/>
            <person name="Chen J."/>
            <person name="Zhu S."/>
            <person name="Lu R."/>
            <person name="Zhang X."/>
            <person name="Li P."/>
            <person name="Qiu J."/>
            <person name="Olsen K.M."/>
            <person name="Qiu Y."/>
        </authorList>
    </citation>
    <scope>NUCLEOTIDE SEQUENCE</scope>
    <source>
        <strain evidence="1">KIB01</strain>
    </source>
</reference>
<gene>
    <name evidence="1" type="ORF">Ddye_008793</name>
</gene>
<accession>A0AAD9XA52</accession>
<organism evidence="1 2">
    <name type="scientific">Dipteronia dyeriana</name>
    <dbReference type="NCBI Taxonomy" id="168575"/>
    <lineage>
        <taxon>Eukaryota</taxon>
        <taxon>Viridiplantae</taxon>
        <taxon>Streptophyta</taxon>
        <taxon>Embryophyta</taxon>
        <taxon>Tracheophyta</taxon>
        <taxon>Spermatophyta</taxon>
        <taxon>Magnoliopsida</taxon>
        <taxon>eudicotyledons</taxon>
        <taxon>Gunneridae</taxon>
        <taxon>Pentapetalae</taxon>
        <taxon>rosids</taxon>
        <taxon>malvids</taxon>
        <taxon>Sapindales</taxon>
        <taxon>Sapindaceae</taxon>
        <taxon>Hippocastanoideae</taxon>
        <taxon>Acereae</taxon>
        <taxon>Dipteronia</taxon>
    </lineage>
</organism>
<proteinExistence type="predicted"/>
<evidence type="ECO:0000313" key="2">
    <source>
        <dbReference type="Proteomes" id="UP001280121"/>
    </source>
</evidence>
<dbReference type="PANTHER" id="PTHR31635">
    <property type="entry name" value="REVERSE TRANSCRIPTASE DOMAIN-CONTAINING PROTEIN-RELATED"/>
    <property type="match status" value="1"/>
</dbReference>
<sequence length="105" mass="12118">MRFIVGFHWDRAIVKVLNKTFIACVPKCGKPESLADYTPISKVSSMYKILVKMLTNRLKEVMDFIIIESQTAFVKNRQILDIFVVAKEITQMWKRDMKACLSNGS</sequence>
<dbReference type="AlphaFoldDB" id="A0AAD9XA52"/>
<dbReference type="Proteomes" id="UP001280121">
    <property type="component" value="Unassembled WGS sequence"/>
</dbReference>
<keyword evidence="2" id="KW-1185">Reference proteome</keyword>
<evidence type="ECO:0008006" key="3">
    <source>
        <dbReference type="Google" id="ProtNLM"/>
    </source>
</evidence>
<dbReference type="PANTHER" id="PTHR31635:SF196">
    <property type="entry name" value="REVERSE TRANSCRIPTASE DOMAIN-CONTAINING PROTEIN-RELATED"/>
    <property type="match status" value="1"/>
</dbReference>
<evidence type="ECO:0000313" key="1">
    <source>
        <dbReference type="EMBL" id="KAK2655741.1"/>
    </source>
</evidence>
<comment type="caution">
    <text evidence="1">The sequence shown here is derived from an EMBL/GenBank/DDBJ whole genome shotgun (WGS) entry which is preliminary data.</text>
</comment>
<dbReference type="EMBL" id="JANJYI010000003">
    <property type="protein sequence ID" value="KAK2655741.1"/>
    <property type="molecule type" value="Genomic_DNA"/>
</dbReference>